<organism evidence="1 2">
    <name type="scientific">Tenggerimyces flavus</name>
    <dbReference type="NCBI Taxonomy" id="1708749"/>
    <lineage>
        <taxon>Bacteria</taxon>
        <taxon>Bacillati</taxon>
        <taxon>Actinomycetota</taxon>
        <taxon>Actinomycetes</taxon>
        <taxon>Propionibacteriales</taxon>
        <taxon>Nocardioidaceae</taxon>
        <taxon>Tenggerimyces</taxon>
    </lineage>
</organism>
<evidence type="ECO:0000313" key="2">
    <source>
        <dbReference type="Proteomes" id="UP001595699"/>
    </source>
</evidence>
<keyword evidence="2" id="KW-1185">Reference proteome</keyword>
<accession>A0ABV7Y9B4</accession>
<dbReference type="Proteomes" id="UP001595699">
    <property type="component" value="Unassembled WGS sequence"/>
</dbReference>
<comment type="caution">
    <text evidence="1">The sequence shown here is derived from an EMBL/GenBank/DDBJ whole genome shotgun (WGS) entry which is preliminary data.</text>
</comment>
<reference evidence="2" key="1">
    <citation type="journal article" date="2019" name="Int. J. Syst. Evol. Microbiol.">
        <title>The Global Catalogue of Microorganisms (GCM) 10K type strain sequencing project: providing services to taxonomists for standard genome sequencing and annotation.</title>
        <authorList>
            <consortium name="The Broad Institute Genomics Platform"/>
            <consortium name="The Broad Institute Genome Sequencing Center for Infectious Disease"/>
            <person name="Wu L."/>
            <person name="Ma J."/>
        </authorList>
    </citation>
    <scope>NUCLEOTIDE SEQUENCE [LARGE SCALE GENOMIC DNA]</scope>
    <source>
        <strain evidence="2">CGMCC 4.7241</strain>
    </source>
</reference>
<name>A0ABV7Y9B4_9ACTN</name>
<dbReference type="RefSeq" id="WP_205118513.1">
    <property type="nucleotide sequence ID" value="NZ_JAFBCM010000001.1"/>
</dbReference>
<proteinExistence type="predicted"/>
<gene>
    <name evidence="1" type="ORF">ACFOUW_11435</name>
</gene>
<sequence length="71" mass="7697">MVRKLRDFAKTSLDEDERALFAVLLAPGVAQAYVEDDVSGYAMTEWSPAALPESLAEALRDAGVRVVGLDE</sequence>
<protein>
    <submittedName>
        <fullName evidence="1">Uncharacterized protein</fullName>
    </submittedName>
</protein>
<dbReference type="EMBL" id="JBHRZH010000008">
    <property type="protein sequence ID" value="MFC3761452.1"/>
    <property type="molecule type" value="Genomic_DNA"/>
</dbReference>
<evidence type="ECO:0000313" key="1">
    <source>
        <dbReference type="EMBL" id="MFC3761452.1"/>
    </source>
</evidence>